<dbReference type="Gene3D" id="2.100.10.30">
    <property type="entry name" value="Jacalin-like lectin domain"/>
    <property type="match status" value="3"/>
</dbReference>
<dbReference type="PANTHER" id="PTHR47293:SF68">
    <property type="entry name" value="JACALIN-RELATED LECTIN 3"/>
    <property type="match status" value="1"/>
</dbReference>
<accession>A0A9Q0FC71</accession>
<reference evidence="4" key="2">
    <citation type="journal article" date="2023" name="Plants (Basel)">
        <title>Annotation of the Turnera subulata (Passifloraceae) Draft Genome Reveals the S-Locus Evolved after the Divergence of Turneroideae from Passifloroideae in a Stepwise Manner.</title>
        <authorList>
            <person name="Henning P.M."/>
            <person name="Roalson E.H."/>
            <person name="Mir W."/>
            <person name="McCubbin A.G."/>
            <person name="Shore J.S."/>
        </authorList>
    </citation>
    <scope>NUCLEOTIDE SEQUENCE</scope>
    <source>
        <strain evidence="4">F60SS</strain>
    </source>
</reference>
<dbReference type="InterPro" id="IPR036404">
    <property type="entry name" value="Jacalin-like_lectin_dom_sf"/>
</dbReference>
<evidence type="ECO:0000313" key="4">
    <source>
        <dbReference type="EMBL" id="KAJ4828065.1"/>
    </source>
</evidence>
<proteinExistence type="inferred from homology"/>
<sequence length="361" mass="39427">MVDYGPMLKKKYGPFGIQQGTHFSFPLAGGKVVGFHGRSSWHLDSIGVYLKPHFFNRNPSIMAVSNGPWGGTGGMIFDDGVYTGVREVHLSRYGGVVSIRVCYDLNGEAIWGSKNGGNGGTRLDKIFFDYPSEILTHITGYYGPTILSGSTIVKSLTFHTNRRKGISFSSCSGGIIVGFHGRKGLFVDSIGVHVVEKTVPKQLPKHGAGERGRPWDDGIFSGVKKIFLTKGEAICCIQIEYDQNGESVWSVRHGVGSEGSSYMIKLEYPSEILTSVCGYYGSLTGDEDRKGVIKSLTFHTNKGKRGTFFTSAKNKGKIVGFHGRSGCYLNAIGIHLQLSSSNDPETRQQGPIKMIINKFFN</sequence>
<evidence type="ECO:0000256" key="1">
    <source>
        <dbReference type="ARBA" id="ARBA00006568"/>
    </source>
</evidence>
<dbReference type="PROSITE" id="PS51752">
    <property type="entry name" value="JACALIN_LECTIN"/>
    <property type="match status" value="3"/>
</dbReference>
<comment type="similarity">
    <text evidence="1">Belongs to the jacalin lectin family.</text>
</comment>
<dbReference type="PANTHER" id="PTHR47293">
    <property type="entry name" value="JACALIN-RELATED LECTIN 3"/>
    <property type="match status" value="1"/>
</dbReference>
<dbReference type="EMBL" id="JAKUCV010006270">
    <property type="protein sequence ID" value="KAJ4828065.1"/>
    <property type="molecule type" value="Genomic_DNA"/>
</dbReference>
<comment type="caution">
    <text evidence="4">The sequence shown here is derived from an EMBL/GenBank/DDBJ whole genome shotgun (WGS) entry which is preliminary data.</text>
</comment>
<evidence type="ECO:0000259" key="3">
    <source>
        <dbReference type="PROSITE" id="PS51752"/>
    </source>
</evidence>
<dbReference type="AlphaFoldDB" id="A0A9Q0FC71"/>
<feature type="domain" description="Jacalin-type lectin" evidence="3">
    <location>
        <begin position="1"/>
        <end position="52"/>
    </location>
</feature>
<protein>
    <recommendedName>
        <fullName evidence="3">Jacalin-type lectin domain-containing protein</fullName>
    </recommendedName>
</protein>
<dbReference type="SMART" id="SM00915">
    <property type="entry name" value="Jacalin"/>
    <property type="match status" value="2"/>
</dbReference>
<gene>
    <name evidence="4" type="ORF">Tsubulata_020839</name>
</gene>
<dbReference type="SUPFAM" id="SSF51101">
    <property type="entry name" value="Mannose-binding lectins"/>
    <property type="match status" value="3"/>
</dbReference>
<dbReference type="GO" id="GO:0030246">
    <property type="term" value="F:carbohydrate binding"/>
    <property type="evidence" value="ECO:0007669"/>
    <property type="project" value="UniProtKB-KW"/>
</dbReference>
<dbReference type="InterPro" id="IPR001229">
    <property type="entry name" value="Jacalin-like_lectin_dom"/>
</dbReference>
<keyword evidence="5" id="KW-1185">Reference proteome</keyword>
<feature type="domain" description="Jacalin-type lectin" evidence="3">
    <location>
        <begin position="63"/>
        <end position="196"/>
    </location>
</feature>
<dbReference type="Proteomes" id="UP001141552">
    <property type="component" value="Unassembled WGS sequence"/>
</dbReference>
<dbReference type="InterPro" id="IPR033734">
    <property type="entry name" value="Jacalin-like_lectin_dom_plant"/>
</dbReference>
<evidence type="ECO:0000256" key="2">
    <source>
        <dbReference type="ARBA" id="ARBA00022734"/>
    </source>
</evidence>
<organism evidence="4 5">
    <name type="scientific">Turnera subulata</name>
    <dbReference type="NCBI Taxonomy" id="218843"/>
    <lineage>
        <taxon>Eukaryota</taxon>
        <taxon>Viridiplantae</taxon>
        <taxon>Streptophyta</taxon>
        <taxon>Embryophyta</taxon>
        <taxon>Tracheophyta</taxon>
        <taxon>Spermatophyta</taxon>
        <taxon>Magnoliopsida</taxon>
        <taxon>eudicotyledons</taxon>
        <taxon>Gunneridae</taxon>
        <taxon>Pentapetalae</taxon>
        <taxon>rosids</taxon>
        <taxon>fabids</taxon>
        <taxon>Malpighiales</taxon>
        <taxon>Passifloraceae</taxon>
        <taxon>Turnera</taxon>
    </lineage>
</organism>
<evidence type="ECO:0000313" key="5">
    <source>
        <dbReference type="Proteomes" id="UP001141552"/>
    </source>
</evidence>
<reference evidence="4" key="1">
    <citation type="submission" date="2022-02" db="EMBL/GenBank/DDBJ databases">
        <authorList>
            <person name="Henning P.M."/>
            <person name="McCubbin A.G."/>
            <person name="Shore J.S."/>
        </authorList>
    </citation>
    <scope>NUCLEOTIDE SEQUENCE</scope>
    <source>
        <strain evidence="4">F60SS</strain>
        <tissue evidence="4">Leaves</tissue>
    </source>
</reference>
<name>A0A9Q0FC71_9ROSI</name>
<keyword evidence="2" id="KW-0430">Lectin</keyword>
<dbReference type="OrthoDB" id="2415936at2759"/>
<dbReference type="Pfam" id="PF01419">
    <property type="entry name" value="Jacalin"/>
    <property type="match status" value="3"/>
</dbReference>
<feature type="domain" description="Jacalin-type lectin" evidence="3">
    <location>
        <begin position="200"/>
        <end position="338"/>
    </location>
</feature>
<dbReference type="CDD" id="cd09612">
    <property type="entry name" value="Jacalin"/>
    <property type="match status" value="2"/>
</dbReference>